<dbReference type="GO" id="GO:0005634">
    <property type="term" value="C:nucleus"/>
    <property type="evidence" value="ECO:0007669"/>
    <property type="project" value="TreeGrafter"/>
</dbReference>
<dbReference type="AlphaFoldDB" id="A0A4P6XV32"/>
<dbReference type="InterPro" id="IPR050593">
    <property type="entry name" value="LovG"/>
</dbReference>
<gene>
    <name evidence="3" type="primary">MPUL0G01520</name>
    <name evidence="3" type="ORF">METSCH_G01520</name>
</gene>
<evidence type="ECO:0000256" key="1">
    <source>
        <dbReference type="ARBA" id="ARBA00022801"/>
    </source>
</evidence>
<evidence type="ECO:0000313" key="3">
    <source>
        <dbReference type="EMBL" id="QBM91109.1"/>
    </source>
</evidence>
<keyword evidence="4" id="KW-1185">Reference proteome</keyword>
<dbReference type="Gene3D" id="3.40.50.1820">
    <property type="entry name" value="alpha/beta hydrolase"/>
    <property type="match status" value="1"/>
</dbReference>
<keyword evidence="1 3" id="KW-0378">Hydrolase</keyword>
<evidence type="ECO:0000313" key="4">
    <source>
        <dbReference type="Proteomes" id="UP000292447"/>
    </source>
</evidence>
<sequence length="254" mass="28428">MPKLLCLPGFLQSGTVFAEKSSGIRKLLTKKLGYELDYIDPPVVISSKEQLPFKLSADPQEEAERWDDVVAKNLNRCWWLHTARDEYESFDDSVAHVINHIQQNGPYDGIIGFSQGAAMSAIIANSIEKLVPGHGPFAITVAFSPFAFTVPKNAGDEMSKLNSEIKDLEEYKSRVELNPRFSKYFVPESSTKTVAVYGTEDAVVPPVRTEYLCSLYPQIEIVKHDGGHYMPNKKLFLNPIVELFKDALDSKLAL</sequence>
<accession>A0A4P6XV32</accession>
<protein>
    <submittedName>
        <fullName evidence="3">Serine hydrolase FSH1</fullName>
    </submittedName>
</protein>
<reference evidence="4" key="1">
    <citation type="submission" date="2019-03" db="EMBL/GenBank/DDBJ databases">
        <title>Snf2 controls pulcherriminic acid biosynthesis and connects pigmentation and antifungal activity of the yeast Metschnikowia pulcherrima.</title>
        <authorList>
            <person name="Gore-Lloyd D."/>
            <person name="Sumann I."/>
            <person name="Brachmann A.O."/>
            <person name="Schneeberger K."/>
            <person name="Ortiz-Merino R.A."/>
            <person name="Moreno-Beltran M."/>
            <person name="Schlaefli M."/>
            <person name="Kirner P."/>
            <person name="Santos Kron A."/>
            <person name="Wolfe K.H."/>
            <person name="Piel J."/>
            <person name="Ahrens C.H."/>
            <person name="Henk D."/>
            <person name="Freimoser F.M."/>
        </authorList>
    </citation>
    <scope>NUCLEOTIDE SEQUENCE [LARGE SCALE GENOMIC DNA]</scope>
    <source>
        <strain evidence="4">APC 1.2</strain>
    </source>
</reference>
<dbReference type="STRING" id="2163413.A0A4P6XV32"/>
<feature type="domain" description="Serine hydrolase" evidence="2">
    <location>
        <begin position="2"/>
        <end position="239"/>
    </location>
</feature>
<proteinExistence type="predicted"/>
<dbReference type="PANTHER" id="PTHR48070">
    <property type="entry name" value="ESTERASE OVCA2"/>
    <property type="match status" value="1"/>
</dbReference>
<dbReference type="Proteomes" id="UP000292447">
    <property type="component" value="Chromosome VII"/>
</dbReference>
<organism evidence="3 4">
    <name type="scientific">Metschnikowia aff. pulcherrima</name>
    <dbReference type="NCBI Taxonomy" id="2163413"/>
    <lineage>
        <taxon>Eukaryota</taxon>
        <taxon>Fungi</taxon>
        <taxon>Dikarya</taxon>
        <taxon>Ascomycota</taxon>
        <taxon>Saccharomycotina</taxon>
        <taxon>Pichiomycetes</taxon>
        <taxon>Metschnikowiaceae</taxon>
        <taxon>Metschnikowia</taxon>
    </lineage>
</organism>
<dbReference type="InterPro" id="IPR005645">
    <property type="entry name" value="FSH-like_dom"/>
</dbReference>
<dbReference type="Pfam" id="PF03959">
    <property type="entry name" value="FSH1"/>
    <property type="match status" value="1"/>
</dbReference>
<dbReference type="EMBL" id="CP034462">
    <property type="protein sequence ID" value="QBM91109.1"/>
    <property type="molecule type" value="Genomic_DNA"/>
</dbReference>
<dbReference type="PANTHER" id="PTHR48070:SF9">
    <property type="entry name" value="FAMILY OF SERINE HYDROLASES 1"/>
    <property type="match status" value="1"/>
</dbReference>
<dbReference type="GO" id="GO:0016787">
    <property type="term" value="F:hydrolase activity"/>
    <property type="evidence" value="ECO:0007669"/>
    <property type="project" value="UniProtKB-KW"/>
</dbReference>
<name>A0A4P6XV32_9ASCO</name>
<dbReference type="GO" id="GO:0005737">
    <property type="term" value="C:cytoplasm"/>
    <property type="evidence" value="ECO:0007669"/>
    <property type="project" value="TreeGrafter"/>
</dbReference>
<dbReference type="InterPro" id="IPR029058">
    <property type="entry name" value="AB_hydrolase_fold"/>
</dbReference>
<dbReference type="SUPFAM" id="SSF53474">
    <property type="entry name" value="alpha/beta-Hydrolases"/>
    <property type="match status" value="1"/>
</dbReference>
<evidence type="ECO:0000259" key="2">
    <source>
        <dbReference type="Pfam" id="PF03959"/>
    </source>
</evidence>